<dbReference type="Proteomes" id="UP001552427">
    <property type="component" value="Unassembled WGS sequence"/>
</dbReference>
<protein>
    <submittedName>
        <fullName evidence="2">Uncharacterized protein</fullName>
    </submittedName>
</protein>
<name>A0ABV3HGZ3_9ACTN</name>
<sequence>MADISFRPNAEDERIIRAALREGERPSDVIRRALRRLQHELWQERMRGARRAPGAGLPDEQDGDWRYRGF</sequence>
<dbReference type="EMBL" id="JBFARM010000015">
    <property type="protein sequence ID" value="MEV4291665.1"/>
    <property type="molecule type" value="Genomic_DNA"/>
</dbReference>
<evidence type="ECO:0000313" key="2">
    <source>
        <dbReference type="EMBL" id="MEV4291665.1"/>
    </source>
</evidence>
<evidence type="ECO:0000256" key="1">
    <source>
        <dbReference type="SAM" id="MobiDB-lite"/>
    </source>
</evidence>
<feature type="region of interest" description="Disordered" evidence="1">
    <location>
        <begin position="48"/>
        <end position="70"/>
    </location>
</feature>
<organism evidence="2 3">
    <name type="scientific">Nonomuraea bangladeshensis</name>
    <dbReference type="NCBI Taxonomy" id="404385"/>
    <lineage>
        <taxon>Bacteria</taxon>
        <taxon>Bacillati</taxon>
        <taxon>Actinomycetota</taxon>
        <taxon>Actinomycetes</taxon>
        <taxon>Streptosporangiales</taxon>
        <taxon>Streptosporangiaceae</taxon>
        <taxon>Nonomuraea</taxon>
    </lineage>
</organism>
<proteinExistence type="predicted"/>
<comment type="caution">
    <text evidence="2">The sequence shown here is derived from an EMBL/GenBank/DDBJ whole genome shotgun (WGS) entry which is preliminary data.</text>
</comment>
<accession>A0ABV3HGZ3</accession>
<evidence type="ECO:0000313" key="3">
    <source>
        <dbReference type="Proteomes" id="UP001552427"/>
    </source>
</evidence>
<dbReference type="RefSeq" id="WP_364460609.1">
    <property type="nucleotide sequence ID" value="NZ_JBFARM010000015.1"/>
</dbReference>
<gene>
    <name evidence="2" type="ORF">AB0K40_39685</name>
</gene>
<keyword evidence="3" id="KW-1185">Reference proteome</keyword>
<reference evidence="2 3" key="1">
    <citation type="submission" date="2024-06" db="EMBL/GenBank/DDBJ databases">
        <title>The Natural Products Discovery Center: Release of the First 8490 Sequenced Strains for Exploring Actinobacteria Biosynthetic Diversity.</title>
        <authorList>
            <person name="Kalkreuter E."/>
            <person name="Kautsar S.A."/>
            <person name="Yang D."/>
            <person name="Bader C.D."/>
            <person name="Teijaro C.N."/>
            <person name="Fluegel L."/>
            <person name="Davis C.M."/>
            <person name="Simpson J.R."/>
            <person name="Lauterbach L."/>
            <person name="Steele A.D."/>
            <person name="Gui C."/>
            <person name="Meng S."/>
            <person name="Li G."/>
            <person name="Viehrig K."/>
            <person name="Ye F."/>
            <person name="Su P."/>
            <person name="Kiefer A.F."/>
            <person name="Nichols A."/>
            <person name="Cepeda A.J."/>
            <person name="Yan W."/>
            <person name="Fan B."/>
            <person name="Jiang Y."/>
            <person name="Adhikari A."/>
            <person name="Zheng C.-J."/>
            <person name="Schuster L."/>
            <person name="Cowan T.M."/>
            <person name="Smanski M.J."/>
            <person name="Chevrette M.G."/>
            <person name="De Carvalho L.P.S."/>
            <person name="Shen B."/>
        </authorList>
    </citation>
    <scope>NUCLEOTIDE SEQUENCE [LARGE SCALE GENOMIC DNA]</scope>
    <source>
        <strain evidence="2 3">NPDC049574</strain>
    </source>
</reference>